<comment type="caution">
    <text evidence="1">The sequence shown here is derived from an EMBL/GenBank/DDBJ whole genome shotgun (WGS) entry which is preliminary data.</text>
</comment>
<sequence>MNFSIVFFVGSSANHEEQRVLVEEAIREGDLVVLNITESHRNLTLKFLLVAKWILDICPLDSTLTLVKMDDDVLVNVYALSSYASSSVMWLTGIHCVIYRNVPPQRKRTDQWYVSKEEYASDVYPAYCAGEALIMKPSVLSAIVSAAVRVPHFWIADVYVTGIVGEFANVNLVDLSRHVIFYKQKNMVTVGDTTLFVYTRSAGASKEKIHFLWDSIRQRNQTLQRDFHKYVEVHYRTVG</sequence>
<name>A0ACB8D4Z8_DERSI</name>
<protein>
    <submittedName>
        <fullName evidence="1">Uncharacterized protein</fullName>
    </submittedName>
</protein>
<dbReference type="EMBL" id="CM023472">
    <property type="protein sequence ID" value="KAH7959450.1"/>
    <property type="molecule type" value="Genomic_DNA"/>
</dbReference>
<evidence type="ECO:0000313" key="1">
    <source>
        <dbReference type="EMBL" id="KAH7959450.1"/>
    </source>
</evidence>
<evidence type="ECO:0000313" key="2">
    <source>
        <dbReference type="Proteomes" id="UP000821865"/>
    </source>
</evidence>
<organism evidence="1 2">
    <name type="scientific">Dermacentor silvarum</name>
    <name type="common">Tick</name>
    <dbReference type="NCBI Taxonomy" id="543639"/>
    <lineage>
        <taxon>Eukaryota</taxon>
        <taxon>Metazoa</taxon>
        <taxon>Ecdysozoa</taxon>
        <taxon>Arthropoda</taxon>
        <taxon>Chelicerata</taxon>
        <taxon>Arachnida</taxon>
        <taxon>Acari</taxon>
        <taxon>Parasitiformes</taxon>
        <taxon>Ixodida</taxon>
        <taxon>Ixodoidea</taxon>
        <taxon>Ixodidae</taxon>
        <taxon>Rhipicephalinae</taxon>
        <taxon>Dermacentor</taxon>
    </lineage>
</organism>
<keyword evidence="2" id="KW-1185">Reference proteome</keyword>
<dbReference type="Proteomes" id="UP000821865">
    <property type="component" value="Chromosome 3"/>
</dbReference>
<accession>A0ACB8D4Z8</accession>
<gene>
    <name evidence="1" type="ORF">HPB49_011256</name>
</gene>
<reference evidence="1" key="1">
    <citation type="submission" date="2020-05" db="EMBL/GenBank/DDBJ databases">
        <title>Large-scale comparative analyses of tick genomes elucidate their genetic diversity and vector capacities.</title>
        <authorList>
            <person name="Jia N."/>
            <person name="Wang J."/>
            <person name="Shi W."/>
            <person name="Du L."/>
            <person name="Sun Y."/>
            <person name="Zhan W."/>
            <person name="Jiang J."/>
            <person name="Wang Q."/>
            <person name="Zhang B."/>
            <person name="Ji P."/>
            <person name="Sakyi L.B."/>
            <person name="Cui X."/>
            <person name="Yuan T."/>
            <person name="Jiang B."/>
            <person name="Yang W."/>
            <person name="Lam T.T.-Y."/>
            <person name="Chang Q."/>
            <person name="Ding S."/>
            <person name="Wang X."/>
            <person name="Zhu J."/>
            <person name="Ruan X."/>
            <person name="Zhao L."/>
            <person name="Wei J."/>
            <person name="Que T."/>
            <person name="Du C."/>
            <person name="Cheng J."/>
            <person name="Dai P."/>
            <person name="Han X."/>
            <person name="Huang E."/>
            <person name="Gao Y."/>
            <person name="Liu J."/>
            <person name="Shao H."/>
            <person name="Ye R."/>
            <person name="Li L."/>
            <person name="Wei W."/>
            <person name="Wang X."/>
            <person name="Wang C."/>
            <person name="Yang T."/>
            <person name="Huo Q."/>
            <person name="Li W."/>
            <person name="Guo W."/>
            <person name="Chen H."/>
            <person name="Zhou L."/>
            <person name="Ni X."/>
            <person name="Tian J."/>
            <person name="Zhou Y."/>
            <person name="Sheng Y."/>
            <person name="Liu T."/>
            <person name="Pan Y."/>
            <person name="Xia L."/>
            <person name="Li J."/>
            <person name="Zhao F."/>
            <person name="Cao W."/>
        </authorList>
    </citation>
    <scope>NUCLEOTIDE SEQUENCE</scope>
    <source>
        <strain evidence="1">Dsil-2018</strain>
    </source>
</reference>
<proteinExistence type="predicted"/>